<comment type="caution">
    <text evidence="1">The sequence shown here is derived from an EMBL/GenBank/DDBJ whole genome shotgun (WGS) entry which is preliminary data.</text>
</comment>
<dbReference type="Proteomes" id="UP000327073">
    <property type="component" value="Unassembled WGS sequence"/>
</dbReference>
<protein>
    <submittedName>
        <fullName evidence="1">Uncharacterized protein</fullName>
    </submittedName>
</protein>
<dbReference type="AlphaFoldDB" id="A0A4T8TJ78"/>
<evidence type="ECO:0000313" key="1">
    <source>
        <dbReference type="EMBL" id="KAB0125585.1"/>
    </source>
</evidence>
<organism evidence="1 2">
    <name type="scientific">Escherichia coli</name>
    <dbReference type="NCBI Taxonomy" id="562"/>
    <lineage>
        <taxon>Bacteria</taxon>
        <taxon>Pseudomonadati</taxon>
        <taxon>Pseudomonadota</taxon>
        <taxon>Gammaproteobacteria</taxon>
        <taxon>Enterobacterales</taxon>
        <taxon>Enterobacteriaceae</taxon>
        <taxon>Escherichia</taxon>
    </lineage>
</organism>
<accession>A0A4T8TJ78</accession>
<reference evidence="1 2" key="1">
    <citation type="submission" date="2019-03" db="EMBL/GenBank/DDBJ databases">
        <title>Whole Genome Sequencing of Shiga-Toxin Escherichia coli Strains from Nebraska.</title>
        <authorList>
            <person name="Abdalhamid B."/>
            <person name="Mccutchen E.L."/>
            <person name="Bouska A.C."/>
            <person name="Hinrichs S.H."/>
            <person name="Iwen P.C."/>
        </authorList>
    </citation>
    <scope>NUCLEOTIDE SEQUENCE [LARGE SCALE GENOMIC DNA]</scope>
    <source>
        <strain evidence="1 2">STEC_170836</strain>
    </source>
</reference>
<dbReference type="EMBL" id="VZEL01000005">
    <property type="protein sequence ID" value="KAB0125585.1"/>
    <property type="molecule type" value="Genomic_DNA"/>
</dbReference>
<proteinExistence type="predicted"/>
<evidence type="ECO:0000313" key="2">
    <source>
        <dbReference type="Proteomes" id="UP000327073"/>
    </source>
</evidence>
<gene>
    <name evidence="1" type="ORF">F7F11_06460</name>
</gene>
<name>A0A4T8TJ78_ECOLX</name>
<sequence length="59" mass="6997">MISSQPKSKENLMIRYICKLVLLTSKIFSFLHPYFATHKKQIKSIIYAEKVILRKNNIK</sequence>